<gene>
    <name evidence="1" type="ORF">ACFFUQ_13485</name>
</gene>
<reference evidence="1 2" key="1">
    <citation type="submission" date="2024-09" db="EMBL/GenBank/DDBJ databases">
        <authorList>
            <person name="Sun Q."/>
            <person name="Mori K."/>
        </authorList>
    </citation>
    <scope>NUCLEOTIDE SEQUENCE [LARGE SCALE GENOMIC DNA]</scope>
    <source>
        <strain evidence="1 2">CECT 7908</strain>
    </source>
</reference>
<dbReference type="RefSeq" id="WP_290261331.1">
    <property type="nucleotide sequence ID" value="NZ_JAUFQQ010000003.1"/>
</dbReference>
<dbReference type="Proteomes" id="UP001589589">
    <property type="component" value="Unassembled WGS sequence"/>
</dbReference>
<name>A0ABV5FNA1_9FLAO</name>
<evidence type="ECO:0000313" key="2">
    <source>
        <dbReference type="Proteomes" id="UP001589589"/>
    </source>
</evidence>
<proteinExistence type="predicted"/>
<accession>A0ABV5FNA1</accession>
<sequence>MNIDKNIKDNKQELLAYFRDRASEFLVQIKSQFSETEFSKRASAINRALNQTKDNLITTLLQQSEKEKWTNQEKLEAILMITYCNIVVMIESRNSVRPYEYMDFSRRVGELWDPFCKLCFYYPINNLSLFIPPLFSEVKKKMTDEITDYIGNLAITDEEKQELKKYYDKVWSLVSSGEIQLELDLHFSHNEQKYVVDFKSGFGSNEKGNTNRLLLVATIYQNLDDNYKCLLFVRAEENNSYFNTLKNSGIWEAYCGSEAYQKISEYSGYNLKQWTETNIDWAADFNAETTQHLTDNNLLQYLLW</sequence>
<organism evidence="1 2">
    <name type="scientific">Flavobacterium branchiarum</name>
    <dbReference type="NCBI Taxonomy" id="1114870"/>
    <lineage>
        <taxon>Bacteria</taxon>
        <taxon>Pseudomonadati</taxon>
        <taxon>Bacteroidota</taxon>
        <taxon>Flavobacteriia</taxon>
        <taxon>Flavobacteriales</taxon>
        <taxon>Flavobacteriaceae</taxon>
        <taxon>Flavobacterium</taxon>
    </lineage>
</organism>
<evidence type="ECO:0000313" key="1">
    <source>
        <dbReference type="EMBL" id="MFB9065032.1"/>
    </source>
</evidence>
<dbReference type="EMBL" id="JBHMEX010000043">
    <property type="protein sequence ID" value="MFB9065032.1"/>
    <property type="molecule type" value="Genomic_DNA"/>
</dbReference>
<keyword evidence="2" id="KW-1185">Reference proteome</keyword>
<comment type="caution">
    <text evidence="1">The sequence shown here is derived from an EMBL/GenBank/DDBJ whole genome shotgun (WGS) entry which is preliminary data.</text>
</comment>
<protein>
    <submittedName>
        <fullName evidence="1">Uncharacterized protein</fullName>
    </submittedName>
</protein>